<evidence type="ECO:0000256" key="3">
    <source>
        <dbReference type="ARBA" id="ARBA00022692"/>
    </source>
</evidence>
<feature type="transmembrane region" description="Helical" evidence="7">
    <location>
        <begin position="221"/>
        <end position="242"/>
    </location>
</feature>
<feature type="transmembrane region" description="Helical" evidence="7">
    <location>
        <begin position="444"/>
        <end position="466"/>
    </location>
</feature>
<evidence type="ECO:0000256" key="7">
    <source>
        <dbReference type="SAM" id="Phobius"/>
    </source>
</evidence>
<name>A0AAV7FLB9_DENCH</name>
<reference evidence="9 10" key="1">
    <citation type="journal article" date="2021" name="Hortic Res">
        <title>Chromosome-scale assembly of the Dendrobium chrysotoxum genome enhances the understanding of orchid evolution.</title>
        <authorList>
            <person name="Zhang Y."/>
            <person name="Zhang G.Q."/>
            <person name="Zhang D."/>
            <person name="Liu X.D."/>
            <person name="Xu X.Y."/>
            <person name="Sun W.H."/>
            <person name="Yu X."/>
            <person name="Zhu X."/>
            <person name="Wang Z.W."/>
            <person name="Zhao X."/>
            <person name="Zhong W.Y."/>
            <person name="Chen H."/>
            <person name="Yin W.L."/>
            <person name="Huang T."/>
            <person name="Niu S.C."/>
            <person name="Liu Z.J."/>
        </authorList>
    </citation>
    <scope>NUCLEOTIDE SEQUENCE [LARGE SCALE GENOMIC DNA]</scope>
    <source>
        <strain evidence="9">Lindl</strain>
    </source>
</reference>
<dbReference type="InterPro" id="IPR037185">
    <property type="entry name" value="EmrE-like"/>
</dbReference>
<proteinExistence type="inferred from homology"/>
<sequence>MFQKVKPYAAMVFQQFSFAVMSIIFLATVKDGMSQSVLFVYLYENFTSKKAYDDKTYFHQDNGTRIVSLIYKEPLGIDALHLLYVIRAVLEQNLYFMGTKLTSATYGAALKNLIPSITFFLSLALRVEKLNIHQVNGKAKVTGAVLTLTGSLLLVLYGGPVEEFPWSKGPERHNTTSYSNGNDKGSLTRIKGTIMILASSTSWSIFLILQSNTLKSYEAKLHLTTFICSMGGVMNIVLALVLEHGRPQFWIISWDMRLIAIVYSGVVCTGITNYLLEMVLKDKGPVFAGAFSPLCMIITAIMGSIILAEKIHLGTILGAIVIVTGLYSLLWGKHKDQPTQSGDDQSKDYLVKSELSIVELGLVEQYSITIDHDTKEEKLFKEDESKCTSIFCEETTKTKMLIGGDGCPKALQKMKPYVAMILLQFSYAGMFIISVSTLKDGMNQFVLVVYRNIVAAAVIAPFALWFERKGRPKITPIIFIKILALAVLEPVLEQNFYCMGAKLTSASFASTLENIIPAITYLMALVLRAEKFDIRRRRGQAKVIGTLLTVAGAVLMILYKGPIFDLVFYSKAREKQSNSANSIGQGEDSFKWMKGTFMIIGSSTSWSAFLILQANTLESYPAELTLTALICSMGAVMSTTVALVANHANSRPWIIGLDKRLLAPIYTGVVCTGVAYYVQGIVMKERGPVFASAFSPLVMIMTAIMGSFILAEKLSLGMTIGAIIMVAGLYALLWGKSRDYLSSSEIERNAGESELPVATSNVSNRDSTMNGQDPKDENISIVL</sequence>
<keyword evidence="4 7" id="KW-1133">Transmembrane helix</keyword>
<dbReference type="InterPro" id="IPR030184">
    <property type="entry name" value="WAT1-related"/>
</dbReference>
<evidence type="ECO:0000313" key="10">
    <source>
        <dbReference type="Proteomes" id="UP000775213"/>
    </source>
</evidence>
<feature type="transmembrane region" description="Helical" evidence="7">
    <location>
        <begin position="592"/>
        <end position="612"/>
    </location>
</feature>
<feature type="transmembrane region" description="Helical" evidence="7">
    <location>
        <begin position="665"/>
        <end position="682"/>
    </location>
</feature>
<feature type="domain" description="EamA" evidence="8">
    <location>
        <begin position="417"/>
        <end position="557"/>
    </location>
</feature>
<feature type="transmembrane region" description="Helical" evidence="7">
    <location>
        <begin position="190"/>
        <end position="209"/>
    </location>
</feature>
<evidence type="ECO:0000313" key="9">
    <source>
        <dbReference type="EMBL" id="KAH0435572.1"/>
    </source>
</evidence>
<comment type="subcellular location">
    <subcellularLocation>
        <location evidence="1">Membrane</location>
        <topology evidence="1">Multi-pass membrane protein</topology>
    </subcellularLocation>
</comment>
<dbReference type="Proteomes" id="UP000775213">
    <property type="component" value="Unassembled WGS sequence"/>
</dbReference>
<keyword evidence="10" id="KW-1185">Reference proteome</keyword>
<feature type="domain" description="EamA" evidence="8">
    <location>
        <begin position="191"/>
        <end position="329"/>
    </location>
</feature>
<evidence type="ECO:0000259" key="8">
    <source>
        <dbReference type="Pfam" id="PF00892"/>
    </source>
</evidence>
<feature type="transmembrane region" description="Helical" evidence="7">
    <location>
        <begin position="716"/>
        <end position="734"/>
    </location>
</feature>
<organism evidence="9 10">
    <name type="scientific">Dendrobium chrysotoxum</name>
    <name type="common">Orchid</name>
    <dbReference type="NCBI Taxonomy" id="161865"/>
    <lineage>
        <taxon>Eukaryota</taxon>
        <taxon>Viridiplantae</taxon>
        <taxon>Streptophyta</taxon>
        <taxon>Embryophyta</taxon>
        <taxon>Tracheophyta</taxon>
        <taxon>Spermatophyta</taxon>
        <taxon>Magnoliopsida</taxon>
        <taxon>Liliopsida</taxon>
        <taxon>Asparagales</taxon>
        <taxon>Orchidaceae</taxon>
        <taxon>Epidendroideae</taxon>
        <taxon>Malaxideae</taxon>
        <taxon>Dendrobiinae</taxon>
        <taxon>Dendrobium</taxon>
    </lineage>
</organism>
<evidence type="ECO:0000256" key="2">
    <source>
        <dbReference type="ARBA" id="ARBA00007635"/>
    </source>
</evidence>
<gene>
    <name evidence="9" type="ORF">IEQ34_026579</name>
</gene>
<evidence type="ECO:0000256" key="6">
    <source>
        <dbReference type="SAM" id="MobiDB-lite"/>
    </source>
</evidence>
<feature type="transmembrane region" description="Helical" evidence="7">
    <location>
        <begin position="313"/>
        <end position="331"/>
    </location>
</feature>
<feature type="transmembrane region" description="Helical" evidence="7">
    <location>
        <begin position="417"/>
        <end position="438"/>
    </location>
</feature>
<dbReference type="Pfam" id="PF00892">
    <property type="entry name" value="EamA"/>
    <property type="match status" value="3"/>
</dbReference>
<feature type="transmembrane region" description="Helical" evidence="7">
    <location>
        <begin position="139"/>
        <end position="159"/>
    </location>
</feature>
<dbReference type="InterPro" id="IPR000620">
    <property type="entry name" value="EamA_dom"/>
</dbReference>
<keyword evidence="5 7" id="KW-0472">Membrane</keyword>
<feature type="transmembrane region" description="Helical" evidence="7">
    <location>
        <begin position="288"/>
        <end position="307"/>
    </location>
</feature>
<accession>A0AAV7FLB9</accession>
<dbReference type="GO" id="GO:0016020">
    <property type="term" value="C:membrane"/>
    <property type="evidence" value="ECO:0007669"/>
    <property type="project" value="UniProtKB-SubCell"/>
</dbReference>
<feature type="transmembrane region" description="Helical" evidence="7">
    <location>
        <begin position="104"/>
        <end position="127"/>
    </location>
</feature>
<feature type="transmembrane region" description="Helical" evidence="7">
    <location>
        <begin position="689"/>
        <end position="710"/>
    </location>
</feature>
<feature type="transmembrane region" description="Helical" evidence="7">
    <location>
        <begin position="539"/>
        <end position="559"/>
    </location>
</feature>
<dbReference type="GO" id="GO:0022857">
    <property type="term" value="F:transmembrane transporter activity"/>
    <property type="evidence" value="ECO:0007669"/>
    <property type="project" value="InterPro"/>
</dbReference>
<evidence type="ECO:0000256" key="1">
    <source>
        <dbReference type="ARBA" id="ARBA00004141"/>
    </source>
</evidence>
<evidence type="ECO:0000256" key="5">
    <source>
        <dbReference type="ARBA" id="ARBA00023136"/>
    </source>
</evidence>
<feature type="transmembrane region" description="Helical" evidence="7">
    <location>
        <begin position="7"/>
        <end position="29"/>
    </location>
</feature>
<feature type="transmembrane region" description="Helical" evidence="7">
    <location>
        <begin position="254"/>
        <end position="276"/>
    </location>
</feature>
<comment type="caution">
    <text evidence="9">The sequence shown here is derived from an EMBL/GenBank/DDBJ whole genome shotgun (WGS) entry which is preliminary data.</text>
</comment>
<dbReference type="SUPFAM" id="SSF103481">
    <property type="entry name" value="Multidrug resistance efflux transporter EmrE"/>
    <property type="match status" value="3"/>
</dbReference>
<feature type="transmembrane region" description="Helical" evidence="7">
    <location>
        <begin position="503"/>
        <end position="527"/>
    </location>
</feature>
<feature type="transmembrane region" description="Helical" evidence="7">
    <location>
        <begin position="624"/>
        <end position="645"/>
    </location>
</feature>
<feature type="compositionally biased region" description="Polar residues" evidence="6">
    <location>
        <begin position="758"/>
        <end position="771"/>
    </location>
</feature>
<feature type="domain" description="EamA" evidence="8">
    <location>
        <begin position="594"/>
        <end position="733"/>
    </location>
</feature>
<evidence type="ECO:0000256" key="4">
    <source>
        <dbReference type="ARBA" id="ARBA00022989"/>
    </source>
</evidence>
<comment type="similarity">
    <text evidence="2">Belongs to the drug/metabolite transporter (DMT) superfamily. Plant drug/metabolite exporter (P-DME) (TC 2.A.7.4) family.</text>
</comment>
<dbReference type="EMBL" id="JAGFBR010000766">
    <property type="protein sequence ID" value="KAH0435572.1"/>
    <property type="molecule type" value="Genomic_DNA"/>
</dbReference>
<dbReference type="PANTHER" id="PTHR31218">
    <property type="entry name" value="WAT1-RELATED PROTEIN"/>
    <property type="match status" value="1"/>
</dbReference>
<feature type="region of interest" description="Disordered" evidence="6">
    <location>
        <begin position="752"/>
        <end position="776"/>
    </location>
</feature>
<feature type="transmembrane region" description="Helical" evidence="7">
    <location>
        <begin position="478"/>
        <end position="497"/>
    </location>
</feature>
<keyword evidence="3 7" id="KW-0812">Transmembrane</keyword>
<dbReference type="AlphaFoldDB" id="A0AAV7FLB9"/>
<protein>
    <recommendedName>
        <fullName evidence="8">EamA domain-containing protein</fullName>
    </recommendedName>
</protein>